<dbReference type="PANTHER" id="PTHR46524">
    <property type="entry name" value="CW-TYPE ZINC FINGER"/>
    <property type="match status" value="1"/>
</dbReference>
<organism evidence="2 3">
    <name type="scientific">Sphenostylis stenocarpa</name>
    <dbReference type="NCBI Taxonomy" id="92480"/>
    <lineage>
        <taxon>Eukaryota</taxon>
        <taxon>Viridiplantae</taxon>
        <taxon>Streptophyta</taxon>
        <taxon>Embryophyta</taxon>
        <taxon>Tracheophyta</taxon>
        <taxon>Spermatophyta</taxon>
        <taxon>Magnoliopsida</taxon>
        <taxon>eudicotyledons</taxon>
        <taxon>Gunneridae</taxon>
        <taxon>Pentapetalae</taxon>
        <taxon>rosids</taxon>
        <taxon>fabids</taxon>
        <taxon>Fabales</taxon>
        <taxon>Fabaceae</taxon>
        <taxon>Papilionoideae</taxon>
        <taxon>50 kb inversion clade</taxon>
        <taxon>NPAAA clade</taxon>
        <taxon>indigoferoid/millettioid clade</taxon>
        <taxon>Phaseoleae</taxon>
        <taxon>Sphenostylis</taxon>
    </lineage>
</organism>
<dbReference type="PANTHER" id="PTHR46524:SF12">
    <property type="entry name" value="CW-TYPE DOMAIN-CONTAINING PROTEIN"/>
    <property type="match status" value="1"/>
</dbReference>
<evidence type="ECO:0000313" key="2">
    <source>
        <dbReference type="EMBL" id="CAJ1940275.1"/>
    </source>
</evidence>
<protein>
    <recommendedName>
        <fullName evidence="1">CWZF3/5/7 THD domain-containing protein</fullName>
    </recommendedName>
</protein>
<accession>A0AA86V7X5</accession>
<dbReference type="Proteomes" id="UP001189624">
    <property type="component" value="Chromosome 3"/>
</dbReference>
<dbReference type="InterPro" id="IPR056406">
    <property type="entry name" value="THD_CWZF3/5/7"/>
</dbReference>
<evidence type="ECO:0000259" key="1">
    <source>
        <dbReference type="Pfam" id="PF24756"/>
    </source>
</evidence>
<sequence length="314" mass="35629">MPYIKCQFLNSDMCDRGRKKLVIKEKAILGIDNDMHQFSNSVKANVQKSTLGHGLNETGKQTEIKPRDFESVVPNMDAQCSREVKREALSVSSRIVPQYQKGSMSNEHPVKVSGNGDLVKSIRNYANVSNNVAVNCSFGNSVPHQQPTVSSPLRTNFNQTFVDTLEEAAKLKERVDNYKNSGFAFESNETYFQTGLKFLHGASLLENCHNEINKHGEMSQMQIFSTAAKLFKCCAHEYEARQEMAIVALAYKCMEVAYMRVVYCKNSSITEIDMSYNQLFKWFLKVNLLHLLHLMLITYTPIHLYNQTVAVAEI</sequence>
<feature type="domain" description="CWZF3/5/7 THD" evidence="1">
    <location>
        <begin position="150"/>
        <end position="268"/>
    </location>
</feature>
<evidence type="ECO:0000313" key="3">
    <source>
        <dbReference type="Proteomes" id="UP001189624"/>
    </source>
</evidence>
<reference evidence="2" key="1">
    <citation type="submission" date="2023-10" db="EMBL/GenBank/DDBJ databases">
        <authorList>
            <person name="Domelevo Entfellner J.-B."/>
        </authorList>
    </citation>
    <scope>NUCLEOTIDE SEQUENCE</scope>
</reference>
<dbReference type="AlphaFoldDB" id="A0AA86V7X5"/>
<dbReference type="Pfam" id="PF24756">
    <property type="entry name" value="THD_CWZF3-5-7"/>
    <property type="match status" value="1"/>
</dbReference>
<dbReference type="EMBL" id="OY731400">
    <property type="protein sequence ID" value="CAJ1940275.1"/>
    <property type="molecule type" value="Genomic_DNA"/>
</dbReference>
<proteinExistence type="predicted"/>
<gene>
    <name evidence="2" type="ORF">AYBTSS11_LOCUS9614</name>
</gene>
<keyword evidence="3" id="KW-1185">Reference proteome</keyword>
<dbReference type="InterPro" id="IPR055300">
    <property type="entry name" value="CWZF3/5/7"/>
</dbReference>
<dbReference type="Gramene" id="rna-AYBTSS11_LOCUS9614">
    <property type="protein sequence ID" value="CAJ1940275.1"/>
    <property type="gene ID" value="gene-AYBTSS11_LOCUS9614"/>
</dbReference>
<name>A0AA86V7X5_9FABA</name>